<feature type="transmembrane region" description="Helical" evidence="1">
    <location>
        <begin position="184"/>
        <end position="210"/>
    </location>
</feature>
<reference evidence="2 3" key="1">
    <citation type="journal article" date="2015" name="Genome Announc.">
        <title>Draft Genome Sequence of Norvancomycin-Producing Strain Amycolatopsis orientalis CPCC200066.</title>
        <authorList>
            <person name="Lei X."/>
            <person name="Yuan F."/>
            <person name="Shi Y."/>
            <person name="Li X."/>
            <person name="Wang L."/>
            <person name="Hong B."/>
        </authorList>
    </citation>
    <scope>NUCLEOTIDE SEQUENCE [LARGE SCALE GENOMIC DNA]</scope>
    <source>
        <strain evidence="2 3">B-37</strain>
    </source>
</reference>
<organism evidence="2 3">
    <name type="scientific">Amycolatopsis orientalis</name>
    <name type="common">Nocardia orientalis</name>
    <dbReference type="NCBI Taxonomy" id="31958"/>
    <lineage>
        <taxon>Bacteria</taxon>
        <taxon>Bacillati</taxon>
        <taxon>Actinomycetota</taxon>
        <taxon>Actinomycetes</taxon>
        <taxon>Pseudonocardiales</taxon>
        <taxon>Pseudonocardiaceae</taxon>
        <taxon>Amycolatopsis</taxon>
    </lineage>
</organism>
<dbReference type="STRING" id="31958.SD37_29650"/>
<feature type="transmembrane region" description="Helical" evidence="1">
    <location>
        <begin position="230"/>
        <end position="250"/>
    </location>
</feature>
<evidence type="ECO:0000256" key="1">
    <source>
        <dbReference type="SAM" id="Phobius"/>
    </source>
</evidence>
<proteinExistence type="predicted"/>
<feature type="transmembrane region" description="Helical" evidence="1">
    <location>
        <begin position="392"/>
        <end position="409"/>
    </location>
</feature>
<keyword evidence="1" id="KW-1133">Transmembrane helix</keyword>
<dbReference type="eggNOG" id="ENOG5033SGT">
    <property type="taxonomic scope" value="Bacteria"/>
</dbReference>
<feature type="transmembrane region" description="Helical" evidence="1">
    <location>
        <begin position="319"/>
        <end position="339"/>
    </location>
</feature>
<dbReference type="Proteomes" id="UP000093695">
    <property type="component" value="Chromosome"/>
</dbReference>
<dbReference type="RefSeq" id="WP_044855426.1">
    <property type="nucleotide sequence ID" value="NZ_CP016174.1"/>
</dbReference>
<feature type="transmembrane region" description="Helical" evidence="1">
    <location>
        <begin position="99"/>
        <end position="122"/>
    </location>
</feature>
<protein>
    <recommendedName>
        <fullName evidence="4">Glycosyltransferase RgtA/B/C/D-like domain-containing protein</fullName>
    </recommendedName>
</protein>
<dbReference type="AlphaFoldDB" id="A0A193C4V2"/>
<dbReference type="EMBL" id="CP016174">
    <property type="protein sequence ID" value="ANN19375.1"/>
    <property type="molecule type" value="Genomic_DNA"/>
</dbReference>
<dbReference type="KEGG" id="aori:SD37_29650"/>
<evidence type="ECO:0008006" key="4">
    <source>
        <dbReference type="Google" id="ProtNLM"/>
    </source>
</evidence>
<gene>
    <name evidence="2" type="ORF">SD37_29650</name>
</gene>
<sequence>MDVASPPLSTGPDATGTSAVRPSRTVLRLSLHAAWILALAILTELRVGRFGFHPSDQGFILAQAWRVLHGEVPHSDIISARPLGSAYLHIVDFVLPGPLFFVSSVLSMLEIILATIAFTVLVTRRRVRDWGPGLTGLTAAASLLNLNAFPLMAWHTIDGIFLTACGAWALDRGLREGKAWPRRLGLVLLGTAVFVKQSFAPVPLIALFWLLLHPSTRDGAFRTGRWWARLAWDLLALGAFLILYLGIVLVDGGLGAMAEQLTGGVPAYGERLLGLWLENPETLTRPPVRGLPLFAIAGVLLALLGIFRDRAGTAGAIAARLLLLAGVAVVVGTVVDGHFTGASRWADVLWWILGVALLVNWAATRRFPRMGALVFATGFMTSLSWGNDTPTLFTGTLALTAILLLADALPPLPAPSRRIGLAGATAMGLVAVLASGWAVVAHHDEAAYLDMAHEKLTEDLGTVTPSMRGIRTNPGTFAYIAQIQDCVTRFPAARTAVLPDNPFAYPAFGLRNPFPLEWPLPLEIVADAPQRMLATADELNRDGDYLVLFQTVSMPTLTKGGPVPAEVAGDAPIFDYLGMENALRTRLTGQTVTCGSFIGKWVPRP</sequence>
<feature type="transmembrane region" description="Helical" evidence="1">
    <location>
        <begin position="421"/>
        <end position="440"/>
    </location>
</feature>
<evidence type="ECO:0000313" key="2">
    <source>
        <dbReference type="EMBL" id="ANN19375.1"/>
    </source>
</evidence>
<keyword evidence="3" id="KW-1185">Reference proteome</keyword>
<keyword evidence="1" id="KW-0812">Transmembrane</keyword>
<name>A0A193C4V2_AMYOR</name>
<accession>A0A193C4V2</accession>
<feature type="transmembrane region" description="Helical" evidence="1">
    <location>
        <begin position="290"/>
        <end position="307"/>
    </location>
</feature>
<feature type="transmembrane region" description="Helical" evidence="1">
    <location>
        <begin position="345"/>
        <end position="363"/>
    </location>
</feature>
<feature type="transmembrane region" description="Helical" evidence="1">
    <location>
        <begin position="134"/>
        <end position="154"/>
    </location>
</feature>
<keyword evidence="1" id="KW-0472">Membrane</keyword>
<evidence type="ECO:0000313" key="3">
    <source>
        <dbReference type="Proteomes" id="UP000093695"/>
    </source>
</evidence>